<evidence type="ECO:0000313" key="25">
    <source>
        <dbReference type="Ensembl" id="ENSGALP00010033772.1"/>
    </source>
</evidence>
<dbReference type="GO" id="GO:0035646">
    <property type="term" value="P:endosome to melanosome transport"/>
    <property type="evidence" value="ECO:0007669"/>
    <property type="project" value="Ensembl"/>
</dbReference>
<dbReference type="GO" id="GO:1901379">
    <property type="term" value="P:regulation of potassium ion transmembrane transport"/>
    <property type="evidence" value="ECO:0007669"/>
    <property type="project" value="Ensembl"/>
</dbReference>
<dbReference type="SUPFAM" id="SSF48652">
    <property type="entry name" value="Tetraspanin"/>
    <property type="match status" value="1"/>
</dbReference>
<dbReference type="PROSITE" id="PS00421">
    <property type="entry name" value="TM4_1"/>
    <property type="match status" value="1"/>
</dbReference>
<keyword evidence="17 24" id="KW-0472">Membrane</keyword>
<dbReference type="GO" id="GO:0097487">
    <property type="term" value="C:multivesicular body, internal vesicle"/>
    <property type="evidence" value="ECO:0007669"/>
    <property type="project" value="Ensembl"/>
</dbReference>
<dbReference type="FunFam" id="1.10.1450.10:FF:000019">
    <property type="entry name" value="Tetraspanin"/>
    <property type="match status" value="1"/>
</dbReference>
<feature type="transmembrane region" description="Helical" evidence="24">
    <location>
        <begin position="127"/>
        <end position="151"/>
    </location>
</feature>
<dbReference type="AlphaFoldDB" id="A0A8V0ZSG5"/>
<keyword evidence="11" id="KW-1003">Cell membrane</keyword>
<dbReference type="GO" id="GO:0005654">
    <property type="term" value="C:nucleoplasm"/>
    <property type="evidence" value="ECO:0007669"/>
    <property type="project" value="Ensembl"/>
</dbReference>
<evidence type="ECO:0000256" key="19">
    <source>
        <dbReference type="ARBA" id="ARBA00023180"/>
    </source>
</evidence>
<evidence type="ECO:0000256" key="13">
    <source>
        <dbReference type="ARBA" id="ARBA00022692"/>
    </source>
</evidence>
<evidence type="ECO:0000256" key="22">
    <source>
        <dbReference type="ARBA" id="ARBA00043922"/>
    </source>
</evidence>
<keyword evidence="20" id="KW-0458">Lysosome</keyword>
<dbReference type="InterPro" id="IPR018503">
    <property type="entry name" value="Tetraspanin_CS"/>
</dbReference>
<evidence type="ECO:0000256" key="24">
    <source>
        <dbReference type="SAM" id="Phobius"/>
    </source>
</evidence>
<accession>A0A8V0ZSG5</accession>
<dbReference type="PANTHER" id="PTHR19282">
    <property type="entry name" value="TETRASPANIN"/>
    <property type="match status" value="1"/>
</dbReference>
<dbReference type="OrthoDB" id="10033535at2759"/>
<keyword evidence="14" id="KW-0967">Endosome</keyword>
<evidence type="ECO:0000256" key="16">
    <source>
        <dbReference type="ARBA" id="ARBA00022989"/>
    </source>
</evidence>
<organism evidence="25 26">
    <name type="scientific">Gallus gallus</name>
    <name type="common">Chicken</name>
    <dbReference type="NCBI Taxonomy" id="9031"/>
    <lineage>
        <taxon>Eukaryota</taxon>
        <taxon>Metazoa</taxon>
        <taxon>Chordata</taxon>
        <taxon>Craniata</taxon>
        <taxon>Vertebrata</taxon>
        <taxon>Euteleostomi</taxon>
        <taxon>Archelosauria</taxon>
        <taxon>Archosauria</taxon>
        <taxon>Dinosauria</taxon>
        <taxon>Saurischia</taxon>
        <taxon>Theropoda</taxon>
        <taxon>Coelurosauria</taxon>
        <taxon>Aves</taxon>
        <taxon>Neognathae</taxon>
        <taxon>Galloanserae</taxon>
        <taxon>Galliformes</taxon>
        <taxon>Phasianidae</taxon>
        <taxon>Phasianinae</taxon>
        <taxon>Gallus</taxon>
    </lineage>
</organism>
<evidence type="ECO:0000256" key="21">
    <source>
        <dbReference type="ARBA" id="ARBA00023288"/>
    </source>
</evidence>
<comment type="similarity">
    <text evidence="8">Belongs to the tetraspanin (TM4SF) family.</text>
</comment>
<dbReference type="InterPro" id="IPR018499">
    <property type="entry name" value="Tetraspanin/Peripherin"/>
</dbReference>
<dbReference type="GO" id="GO:0009986">
    <property type="term" value="C:cell surface"/>
    <property type="evidence" value="ECO:0007669"/>
    <property type="project" value="UniProtKB-SubCell"/>
</dbReference>
<gene>
    <name evidence="25" type="primary">CD63</name>
</gene>
<dbReference type="Pfam" id="PF00335">
    <property type="entry name" value="Tetraspanin"/>
    <property type="match status" value="1"/>
</dbReference>
<keyword evidence="13 24" id="KW-0812">Transmembrane</keyword>
<dbReference type="GO" id="GO:0005886">
    <property type="term" value="C:plasma membrane"/>
    <property type="evidence" value="ECO:0000318"/>
    <property type="project" value="GO_Central"/>
</dbReference>
<evidence type="ECO:0000256" key="11">
    <source>
        <dbReference type="ARBA" id="ARBA00022475"/>
    </source>
</evidence>
<dbReference type="GO" id="GO:0016477">
    <property type="term" value="P:cell migration"/>
    <property type="evidence" value="ECO:0007669"/>
    <property type="project" value="Ensembl"/>
</dbReference>
<dbReference type="GO" id="GO:0070062">
    <property type="term" value="C:extracellular exosome"/>
    <property type="evidence" value="ECO:0007669"/>
    <property type="project" value="Ensembl"/>
</dbReference>
<evidence type="ECO:0000256" key="6">
    <source>
        <dbReference type="ARBA" id="ARBA00004559"/>
    </source>
</evidence>
<sequence>MLCAHSPALGGAVLGTPHHRSTAPSFRGPQLSIHAQRCWISSVAPSRSCPPPRDVYPPLQLCPVPQVCGVALVAIGIYAHVALNKALVAGSSSAASSPVAIMVVGIIIFFVSFFGCCGAWKESYCMVTTFAVLLSIIFLVEIAAAIAGYVFKDKVRSVLEEGLWDTMRKYGEDVPLTEAVDKLQEDFHCCGANNYTDWATLERFRANNTVPRSCCRVNTTTCNINPTPSTIYEEGCQKGIEVWMKKNILIVAAVALGIAFFEILGIIFTCCLMKGIRSGYEVM</sequence>
<dbReference type="Ensembl" id="ENSGALT00010055780.1">
    <property type="protein sequence ID" value="ENSGALP00010033772.1"/>
    <property type="gene ID" value="ENSGALG00010022923.1"/>
</dbReference>
<comment type="subcellular location">
    <subcellularLocation>
        <location evidence="7">Cell membrane</location>
        <topology evidence="7">Multi-pass membrane protein</topology>
    </subcellularLocation>
    <subcellularLocation>
        <location evidence="4">Cell surface</location>
    </subcellularLocation>
    <subcellularLocation>
        <location evidence="6">Endosome</location>
        <location evidence="6">Multivesicular body</location>
    </subcellularLocation>
    <subcellularLocation>
        <location evidence="1">Late endosome membrane</location>
        <topology evidence="1">Multi-pass membrane protein</topology>
    </subcellularLocation>
    <subcellularLocation>
        <location evidence="2">Lysosome membrane</location>
        <topology evidence="2">Multi-pass membrane protein</topology>
    </subcellularLocation>
    <subcellularLocation>
        <location evidence="3">Melanosome</location>
    </subcellularLocation>
    <subcellularLocation>
        <location evidence="5">Secreted</location>
        <location evidence="5">Extracellular exosome</location>
    </subcellularLocation>
</comment>
<keyword evidence="12" id="KW-0964">Secreted</keyword>
<feature type="transmembrane region" description="Helical" evidence="24">
    <location>
        <begin position="248"/>
        <end position="276"/>
    </location>
</feature>
<dbReference type="Gene3D" id="1.10.1450.10">
    <property type="entry name" value="Tetraspanin"/>
    <property type="match status" value="1"/>
</dbReference>
<comment type="subunit">
    <text evidence="23">Interacts with TIMP1 and ITGB1 and recruits TIMP1 to ITGB1. Interacts with CD9. Identified in a complex with CD9 and ITGB3. Interacts with PMEL. Interacts with KDR/VEGFR2; identified in a complex with ITGB1 and KDR/VEGFR2 and is required to recruit KDR to ITGB1 complexes. Interacts with SYT7.</text>
</comment>
<evidence type="ECO:0000256" key="23">
    <source>
        <dbReference type="ARBA" id="ARBA00046382"/>
    </source>
</evidence>
<evidence type="ECO:0000256" key="9">
    <source>
        <dbReference type="ARBA" id="ARBA00020588"/>
    </source>
</evidence>
<reference evidence="25" key="3">
    <citation type="submission" date="2025-09" db="UniProtKB">
        <authorList>
            <consortium name="Ensembl"/>
        </authorList>
    </citation>
    <scope>IDENTIFICATION</scope>
    <source>
        <strain evidence="25">broiler</strain>
    </source>
</reference>
<evidence type="ECO:0000256" key="18">
    <source>
        <dbReference type="ARBA" id="ARBA00023139"/>
    </source>
</evidence>
<dbReference type="GO" id="GO:0042470">
    <property type="term" value="C:melanosome"/>
    <property type="evidence" value="ECO:0007669"/>
    <property type="project" value="UniProtKB-SubCell"/>
</dbReference>
<dbReference type="FunCoup" id="A0A8V0ZSG5">
    <property type="interactions" value="302"/>
</dbReference>
<evidence type="ECO:0000256" key="20">
    <source>
        <dbReference type="ARBA" id="ARBA00023228"/>
    </source>
</evidence>
<evidence type="ECO:0000313" key="26">
    <source>
        <dbReference type="Proteomes" id="UP000000539"/>
    </source>
</evidence>
<evidence type="ECO:0000256" key="14">
    <source>
        <dbReference type="ARBA" id="ARBA00022753"/>
    </source>
</evidence>
<dbReference type="PANTHER" id="PTHR19282:SF456">
    <property type="entry name" value="CD63 MOLECULE"/>
    <property type="match status" value="1"/>
</dbReference>
<keyword evidence="18" id="KW-0564">Palmitate</keyword>
<dbReference type="GO" id="GO:1900746">
    <property type="term" value="P:regulation of vascular endothelial growth factor signaling pathway"/>
    <property type="evidence" value="ECO:0000318"/>
    <property type="project" value="GO_Central"/>
</dbReference>
<comment type="function">
    <text evidence="22">Functions as a cell surface receptor for TIMP1 and plays a role in the activation of cellular signaling cascades. Plays a role in the activation of ITGB1 and integrin signaling, leading to the activation of AKT, FAK/PTK2 and MAP kinases. Promotes cell survival, reorganization of the actin cytoskeleton, cell adhesion, spreading and migration, via its role in the activation of AKT and FAK/PTK2. Plays a role in VEGFA signaling via its role in regulating the internalization of KDR/VEGFR2. Plays a role in intracellular vesicular transport processes, and is required for normal trafficking of the PMEL luminal domain that is essential for the development and maturation of melanocytes. Plays a role in the adhesion of leukocytes onto endothelial cells via its role in the regulation of SELP trafficking. May play a role in mast cell degranulation in response to Ms4a2/FceRI stimulation, but not in mast cell degranulation in response to other stimuli.</text>
</comment>
<feature type="transmembrane region" description="Helical" evidence="24">
    <location>
        <begin position="64"/>
        <end position="87"/>
    </location>
</feature>
<evidence type="ECO:0000256" key="1">
    <source>
        <dbReference type="ARBA" id="ARBA00004107"/>
    </source>
</evidence>
<evidence type="ECO:0000256" key="4">
    <source>
        <dbReference type="ARBA" id="ARBA00004241"/>
    </source>
</evidence>
<evidence type="ECO:0000256" key="12">
    <source>
        <dbReference type="ARBA" id="ARBA00022525"/>
    </source>
</evidence>
<evidence type="ECO:0000256" key="15">
    <source>
        <dbReference type="ARBA" id="ARBA00022927"/>
    </source>
</evidence>
<evidence type="ECO:0000256" key="17">
    <source>
        <dbReference type="ARBA" id="ARBA00023136"/>
    </source>
</evidence>
<keyword evidence="16 24" id="KW-1133">Transmembrane helix</keyword>
<evidence type="ECO:0000256" key="5">
    <source>
        <dbReference type="ARBA" id="ARBA00004550"/>
    </source>
</evidence>
<keyword evidence="15" id="KW-0653">Protein transport</keyword>
<dbReference type="GO" id="GO:0005765">
    <property type="term" value="C:lysosomal membrane"/>
    <property type="evidence" value="ECO:0007669"/>
    <property type="project" value="UniProtKB-SubCell"/>
</dbReference>
<proteinExistence type="inferred from homology"/>
<reference evidence="25" key="1">
    <citation type="submission" date="2020-11" db="EMBL/GenBank/DDBJ databases">
        <title>Gallus gallus (Chicken) genome, bGalGal1, GRCg7b, maternal haplotype autosomes + Z &amp; W.</title>
        <authorList>
            <person name="Warren W."/>
            <person name="Formenti G."/>
            <person name="Fedrigo O."/>
            <person name="Haase B."/>
            <person name="Mountcastle J."/>
            <person name="Balacco J."/>
            <person name="Tracey A."/>
            <person name="Schneider V."/>
            <person name="Okimoto R."/>
            <person name="Cheng H."/>
            <person name="Hawken R."/>
            <person name="Howe K."/>
            <person name="Jarvis E.D."/>
        </authorList>
    </citation>
    <scope>NUCLEOTIDE SEQUENCE [LARGE SCALE GENOMIC DNA]</scope>
    <source>
        <strain evidence="25">Broiler</strain>
    </source>
</reference>
<reference evidence="25" key="2">
    <citation type="submission" date="2025-08" db="UniProtKB">
        <authorList>
            <consortium name="Ensembl"/>
        </authorList>
    </citation>
    <scope>IDENTIFICATION</scope>
    <source>
        <strain evidence="25">broiler</strain>
    </source>
</reference>
<evidence type="ECO:0000256" key="3">
    <source>
        <dbReference type="ARBA" id="ARBA00004223"/>
    </source>
</evidence>
<dbReference type="GeneTree" id="ENSGT00940000156832"/>
<dbReference type="GO" id="GO:0032585">
    <property type="term" value="C:multivesicular body membrane"/>
    <property type="evidence" value="ECO:0007669"/>
    <property type="project" value="Ensembl"/>
</dbReference>
<keyword evidence="26" id="KW-1185">Reference proteome</keyword>
<evidence type="ECO:0000256" key="10">
    <source>
        <dbReference type="ARBA" id="ARBA00022448"/>
    </source>
</evidence>
<dbReference type="GO" id="GO:0002092">
    <property type="term" value="P:positive regulation of receptor internalization"/>
    <property type="evidence" value="ECO:0007669"/>
    <property type="project" value="Ensembl"/>
</dbReference>
<dbReference type="GO" id="GO:0015031">
    <property type="term" value="P:protein transport"/>
    <property type="evidence" value="ECO:0007669"/>
    <property type="project" value="UniProtKB-KW"/>
</dbReference>
<evidence type="ECO:0000256" key="7">
    <source>
        <dbReference type="ARBA" id="ARBA00004651"/>
    </source>
</evidence>
<dbReference type="GO" id="GO:0007160">
    <property type="term" value="P:cell-matrix adhesion"/>
    <property type="evidence" value="ECO:0007669"/>
    <property type="project" value="Ensembl"/>
</dbReference>
<evidence type="ECO:0000256" key="2">
    <source>
        <dbReference type="ARBA" id="ARBA00004155"/>
    </source>
</evidence>
<dbReference type="GO" id="GO:2001046">
    <property type="term" value="P:positive regulation of integrin-mediated signaling pathway"/>
    <property type="evidence" value="ECO:0007669"/>
    <property type="project" value="Ensembl"/>
</dbReference>
<feature type="transmembrane region" description="Helical" evidence="24">
    <location>
        <begin position="99"/>
        <end position="121"/>
    </location>
</feature>
<keyword evidence="21" id="KW-0449">Lipoprotein</keyword>
<dbReference type="GO" id="GO:0031904">
    <property type="term" value="C:endosome lumen"/>
    <property type="evidence" value="ECO:0007669"/>
    <property type="project" value="Ensembl"/>
</dbReference>
<protein>
    <recommendedName>
        <fullName evidence="9">CD63 antigen</fullName>
    </recommendedName>
</protein>
<dbReference type="PRINTS" id="PR00259">
    <property type="entry name" value="TMFOUR"/>
</dbReference>
<keyword evidence="19" id="KW-0325">Glycoprotein</keyword>
<dbReference type="GlyGen" id="A0A8V0ZSG5">
    <property type="glycosylation" value="1 site"/>
</dbReference>
<keyword evidence="10" id="KW-0813">Transport</keyword>
<dbReference type="Proteomes" id="UP000000539">
    <property type="component" value="Chromosome 34"/>
</dbReference>
<dbReference type="InterPro" id="IPR008952">
    <property type="entry name" value="Tetraspanin_EC2_sf"/>
</dbReference>
<evidence type="ECO:0000256" key="8">
    <source>
        <dbReference type="ARBA" id="ARBA00006840"/>
    </source>
</evidence>
<name>A0A8V0ZSG5_CHICK</name>